<proteinExistence type="predicted"/>
<feature type="coiled-coil region" evidence="1">
    <location>
        <begin position="179"/>
        <end position="206"/>
    </location>
</feature>
<gene>
    <name evidence="2" type="ORF">BSTOLATCC_MIC31803</name>
</gene>
<comment type="caution">
    <text evidence="2">The sequence shown here is derived from an EMBL/GenBank/DDBJ whole genome shotgun (WGS) entry which is preliminary data.</text>
</comment>
<dbReference type="Proteomes" id="UP001162131">
    <property type="component" value="Unassembled WGS sequence"/>
</dbReference>
<sequence>MLKNLDLNSRFIIPPSLSENSQRSSPQLYTLSSTRTPSYVFLPSASLESPYASPVGNEKSPTASDLKIRKLERSVQMWKERGKVWTNERKSLKKRLTEVNQESGTWNSRFVTLRRTKNPIVNRVANKTSWIGSPEKSQILKSTEISINSSDLESNPDVESLNESINTLFKCHKKTAEDIRKQKSLASKTKEQIKSLEKSVTKIQKTIEKLAPLISVNLSIPEKSLVDELSDNSNLMTRDSFSNYIFEDKNSSIGYASPTLSQYSPPSKFSFKKSGLFKGEKENRDPNFVIAENESEILKEEFDLILNDTKRMIKEKIEASKHQSQDDAAVMGIMAKSIESLILGKR</sequence>
<accession>A0AAU9JAB5</accession>
<protein>
    <submittedName>
        <fullName evidence="2">Uncharacterized protein</fullName>
    </submittedName>
</protein>
<evidence type="ECO:0000313" key="2">
    <source>
        <dbReference type="EMBL" id="CAG9322685.1"/>
    </source>
</evidence>
<keyword evidence="3" id="KW-1185">Reference proteome</keyword>
<keyword evidence="1" id="KW-0175">Coiled coil</keyword>
<evidence type="ECO:0000256" key="1">
    <source>
        <dbReference type="SAM" id="Coils"/>
    </source>
</evidence>
<dbReference type="AlphaFoldDB" id="A0AAU9JAB5"/>
<organism evidence="2 3">
    <name type="scientific">Blepharisma stoltei</name>
    <dbReference type="NCBI Taxonomy" id="1481888"/>
    <lineage>
        <taxon>Eukaryota</taxon>
        <taxon>Sar</taxon>
        <taxon>Alveolata</taxon>
        <taxon>Ciliophora</taxon>
        <taxon>Postciliodesmatophora</taxon>
        <taxon>Heterotrichea</taxon>
        <taxon>Heterotrichida</taxon>
        <taxon>Blepharismidae</taxon>
        <taxon>Blepharisma</taxon>
    </lineage>
</organism>
<name>A0AAU9JAB5_9CILI</name>
<evidence type="ECO:0000313" key="3">
    <source>
        <dbReference type="Proteomes" id="UP001162131"/>
    </source>
</evidence>
<dbReference type="EMBL" id="CAJZBQ010000032">
    <property type="protein sequence ID" value="CAG9322685.1"/>
    <property type="molecule type" value="Genomic_DNA"/>
</dbReference>
<reference evidence="2" key="1">
    <citation type="submission" date="2021-09" db="EMBL/GenBank/DDBJ databases">
        <authorList>
            <consortium name="AG Swart"/>
            <person name="Singh M."/>
            <person name="Singh A."/>
            <person name="Seah K."/>
            <person name="Emmerich C."/>
        </authorList>
    </citation>
    <scope>NUCLEOTIDE SEQUENCE</scope>
    <source>
        <strain evidence="2">ATCC30299</strain>
    </source>
</reference>